<dbReference type="SUPFAM" id="SSF51126">
    <property type="entry name" value="Pectin lyase-like"/>
    <property type="match status" value="1"/>
</dbReference>
<keyword evidence="1" id="KW-0326">Glycosidase</keyword>
<dbReference type="SMART" id="SM00710">
    <property type="entry name" value="PbH1"/>
    <property type="match status" value="6"/>
</dbReference>
<dbReference type="RefSeq" id="WP_209855987.1">
    <property type="nucleotide sequence ID" value="NZ_JAGGKV010000008.1"/>
</dbReference>
<name>A0ABS4I0B0_9BACL</name>
<accession>A0ABS4I0B0</accession>
<dbReference type="InterPro" id="IPR006626">
    <property type="entry name" value="PbH1"/>
</dbReference>
<dbReference type="EMBL" id="JAGGKV010000008">
    <property type="protein sequence ID" value="MBP1964349.1"/>
    <property type="molecule type" value="Genomic_DNA"/>
</dbReference>
<organism evidence="1 2">
    <name type="scientific">Paenibacillus aceris</name>
    <dbReference type="NCBI Taxonomy" id="869555"/>
    <lineage>
        <taxon>Bacteria</taxon>
        <taxon>Bacillati</taxon>
        <taxon>Bacillota</taxon>
        <taxon>Bacilli</taxon>
        <taxon>Bacillales</taxon>
        <taxon>Paenibacillaceae</taxon>
        <taxon>Paenibacillus</taxon>
    </lineage>
</organism>
<comment type="caution">
    <text evidence="1">The sequence shown here is derived from an EMBL/GenBank/DDBJ whole genome shotgun (WGS) entry which is preliminary data.</text>
</comment>
<keyword evidence="1" id="KW-0378">Hydrolase</keyword>
<protein>
    <submittedName>
        <fullName evidence="1">Beta-glucuronidase</fullName>
        <ecNumber evidence="1">3.2.1.31</ecNumber>
    </submittedName>
</protein>
<dbReference type="Proteomes" id="UP001519344">
    <property type="component" value="Unassembled WGS sequence"/>
</dbReference>
<gene>
    <name evidence="1" type="ORF">J2Z65_003572</name>
</gene>
<proteinExistence type="predicted"/>
<reference evidence="1 2" key="1">
    <citation type="submission" date="2021-03" db="EMBL/GenBank/DDBJ databases">
        <title>Genomic Encyclopedia of Type Strains, Phase IV (KMG-IV): sequencing the most valuable type-strain genomes for metagenomic binning, comparative biology and taxonomic classification.</title>
        <authorList>
            <person name="Goeker M."/>
        </authorList>
    </citation>
    <scope>NUCLEOTIDE SEQUENCE [LARGE SCALE GENOMIC DNA]</scope>
    <source>
        <strain evidence="1 2">DSM 24950</strain>
    </source>
</reference>
<dbReference type="PANTHER" id="PTHR36453:SF1">
    <property type="entry name" value="RIGHT HANDED BETA HELIX DOMAIN-CONTAINING PROTEIN"/>
    <property type="match status" value="1"/>
</dbReference>
<dbReference type="InterPro" id="IPR011050">
    <property type="entry name" value="Pectin_lyase_fold/virulence"/>
</dbReference>
<dbReference type="Gene3D" id="2.160.20.10">
    <property type="entry name" value="Single-stranded right-handed beta-helix, Pectin lyase-like"/>
    <property type="match status" value="1"/>
</dbReference>
<dbReference type="InterPro" id="IPR012334">
    <property type="entry name" value="Pectin_lyas_fold"/>
</dbReference>
<dbReference type="PANTHER" id="PTHR36453">
    <property type="entry name" value="SECRETED PROTEIN-RELATED"/>
    <property type="match status" value="1"/>
</dbReference>
<dbReference type="GO" id="GO:0004566">
    <property type="term" value="F:beta-glucuronidase activity"/>
    <property type="evidence" value="ECO:0007669"/>
    <property type="project" value="UniProtKB-EC"/>
</dbReference>
<sequence length="800" mass="89415">MTSTGMQHEPASIRRAQELVRHAATNMSSDIEVILEGGIYYLDQTLVFTREDSGKDNFRIIWKADDPQHKPVFSGGKLLDGNWELHDQVKQIYKLVINDEQFITRDLYVNGERCMLARSRSSVVGLEFDTEQAAYEATSPGGSGTTAGLGLRGSVADAVREYGDISQLEAVRNVRWRHFVVPVEKVEADIVYMSQSAWKNASTTNRVHYDWNGASWRKYGGGVDYFQNAYALLDQAGEFYLDNTEHVLYYIPRDGQNMATAEVVAPLLETIMVLEGRDTERITTPQPGREKGGIVPEKIKNIVFDGLVFHHNTFLRPGTIDGYISTQAGHTLTGPEEEGPFSDPWGSYATPPHGAVYVHSGDRIHFLNCEFAKIGSTALIVTNGSRNCVIHNNVFTDLSGGAIYLGDAKHTSDIAPDPHQVGPHFSKTGQLDPPIVPLEERELSYNNTISNNLVEWTGKQFSDTVAIWAGYESNLKLVHNTIQHVSYTGINVGWGWRETGRQSRMCHNYIAYNRITDYLRKEADMHDGGGLYMINAMPGTIVEYNYFNNKTGIGNAVYFDAGLDYAVLRYNVMTNIHHKWVSANGTENHRGMIAYNNYTEKGYGIGPHQHTFDGEYTIMGDNYIHMKMLPKEAIDIARNAGHHAPYDEHTIDLICLDADNSTIPFVKDTSASLNKSRPNEISYEVYANGSEIVAVFIDGKEVAAGAFKTADKTFVRNAFLATDQKKDFLASVGETNKWYPYVKTAMESLREEPCTVQGKALVLDQTYLCETTIEIGKHIVTMRFANGFDLVVDLDVCENN</sequence>
<dbReference type="EC" id="3.2.1.31" evidence="1"/>
<evidence type="ECO:0000313" key="1">
    <source>
        <dbReference type="EMBL" id="MBP1964349.1"/>
    </source>
</evidence>
<keyword evidence="2" id="KW-1185">Reference proteome</keyword>
<evidence type="ECO:0000313" key="2">
    <source>
        <dbReference type="Proteomes" id="UP001519344"/>
    </source>
</evidence>